<comment type="caution">
    <text evidence="1">The sequence shown here is derived from an EMBL/GenBank/DDBJ whole genome shotgun (WGS) entry which is preliminary data.</text>
</comment>
<sequence length="154" mass="17733">MPNKTKLKTNIGSDSITTWNRSDSTATLNKSDPIATWNRSDSTATWNRSHSKATWNRYDSTATWNRSDSTATWNRSHSIDTWNRSHSIATWNRLSNNHFIIPVEYFFLFAKYKVNYIITTFYICSSEIFSTESSDYCTATGSINNWCTSLTVEP</sequence>
<evidence type="ECO:0000313" key="2">
    <source>
        <dbReference type="Proteomes" id="UP001195483"/>
    </source>
</evidence>
<keyword evidence="2" id="KW-1185">Reference proteome</keyword>
<reference evidence="1" key="3">
    <citation type="submission" date="2023-05" db="EMBL/GenBank/DDBJ databases">
        <authorList>
            <person name="Smith C.H."/>
        </authorList>
    </citation>
    <scope>NUCLEOTIDE SEQUENCE</scope>
    <source>
        <strain evidence="1">CHS0354</strain>
        <tissue evidence="1">Mantle</tissue>
    </source>
</reference>
<proteinExistence type="predicted"/>
<reference evidence="1" key="1">
    <citation type="journal article" date="2021" name="Genome Biol. Evol.">
        <title>A High-Quality Reference Genome for a Parasitic Bivalve with Doubly Uniparental Inheritance (Bivalvia: Unionida).</title>
        <authorList>
            <person name="Smith C.H."/>
        </authorList>
    </citation>
    <scope>NUCLEOTIDE SEQUENCE</scope>
    <source>
        <strain evidence="1">CHS0354</strain>
    </source>
</reference>
<organism evidence="1 2">
    <name type="scientific">Potamilus streckersoni</name>
    <dbReference type="NCBI Taxonomy" id="2493646"/>
    <lineage>
        <taxon>Eukaryota</taxon>
        <taxon>Metazoa</taxon>
        <taxon>Spiralia</taxon>
        <taxon>Lophotrochozoa</taxon>
        <taxon>Mollusca</taxon>
        <taxon>Bivalvia</taxon>
        <taxon>Autobranchia</taxon>
        <taxon>Heteroconchia</taxon>
        <taxon>Palaeoheterodonta</taxon>
        <taxon>Unionida</taxon>
        <taxon>Unionoidea</taxon>
        <taxon>Unionidae</taxon>
        <taxon>Ambleminae</taxon>
        <taxon>Lampsilini</taxon>
        <taxon>Potamilus</taxon>
    </lineage>
</organism>
<evidence type="ECO:0000313" key="1">
    <source>
        <dbReference type="EMBL" id="KAK3578416.1"/>
    </source>
</evidence>
<dbReference type="EMBL" id="JAEAOA010002074">
    <property type="protein sequence ID" value="KAK3578416.1"/>
    <property type="molecule type" value="Genomic_DNA"/>
</dbReference>
<reference evidence="1" key="2">
    <citation type="journal article" date="2021" name="Genome Biol. Evol.">
        <title>Developing a high-quality reference genome for a parasitic bivalve with doubly uniparental inheritance (Bivalvia: Unionida).</title>
        <authorList>
            <person name="Smith C.H."/>
        </authorList>
    </citation>
    <scope>NUCLEOTIDE SEQUENCE</scope>
    <source>
        <strain evidence="1">CHS0354</strain>
        <tissue evidence="1">Mantle</tissue>
    </source>
</reference>
<gene>
    <name evidence="1" type="ORF">CHS0354_035617</name>
</gene>
<accession>A0AAE0VI24</accession>
<dbReference type="Proteomes" id="UP001195483">
    <property type="component" value="Unassembled WGS sequence"/>
</dbReference>
<name>A0AAE0VI24_9BIVA</name>
<dbReference type="AlphaFoldDB" id="A0AAE0VI24"/>
<protein>
    <submittedName>
        <fullName evidence="1">Uncharacterized protein</fullName>
    </submittedName>
</protein>